<dbReference type="SUPFAM" id="SSF53850">
    <property type="entry name" value="Periplasmic binding protein-like II"/>
    <property type="match status" value="1"/>
</dbReference>
<comment type="caution">
    <text evidence="3">The sequence shown here is derived from an EMBL/GenBank/DDBJ whole genome shotgun (WGS) entry which is preliminary data.</text>
</comment>
<reference evidence="4" key="1">
    <citation type="submission" date="2018-10" db="EMBL/GenBank/DDBJ databases">
        <authorList>
            <person name="Peiro R."/>
            <person name="Begona"/>
            <person name="Cbmso G."/>
            <person name="Lopez M."/>
            <person name="Gonzalez S."/>
            <person name="Sacristan E."/>
            <person name="Castillo E."/>
        </authorList>
    </citation>
    <scope>NUCLEOTIDE SEQUENCE [LARGE SCALE GENOMIC DNA]</scope>
</reference>
<dbReference type="PANTHER" id="PTHR42928:SF5">
    <property type="entry name" value="BLR1237 PROTEIN"/>
    <property type="match status" value="1"/>
</dbReference>
<keyword evidence="2" id="KW-0812">Transmembrane</keyword>
<evidence type="ECO:0000256" key="2">
    <source>
        <dbReference type="SAM" id="Phobius"/>
    </source>
</evidence>
<evidence type="ECO:0000313" key="4">
    <source>
        <dbReference type="Proteomes" id="UP000289200"/>
    </source>
</evidence>
<dbReference type="EMBL" id="UWOC01000110">
    <property type="protein sequence ID" value="VCU08077.1"/>
    <property type="molecule type" value="Genomic_DNA"/>
</dbReference>
<dbReference type="InterPro" id="IPR005064">
    <property type="entry name" value="BUG"/>
</dbReference>
<dbReference type="InterPro" id="IPR006311">
    <property type="entry name" value="TAT_signal"/>
</dbReference>
<accession>A0A447CS52</accession>
<sequence length="352" mass="36392">MARIITTARQPAARRGLDRRTLLRTLLGAGGATFAGTLIGDLGGASWSRPVQAQTGFPAKPITIVCPYAAGATTDTVSRIVAQGLAAELGGVVVVENRPGAGGNIGTAAAAGAPPDGHTLVLGALGPFAVNGALYARLGFDPVADFAPLGLAASVPLALVVNPALGTKTVAELVAMIRQQGSTTFASAGTGTPMHLAGELFKRETGLPLVHASYRGSAPAINDVIGGHVPLMFDALVNILPHVRGGTLRALATTAAVRPSQLDDVPTLKEAGYDVVVSGWYGFLVQAKTPEPIRRRLEEALARVVTGEEVRQKLYDLGSEPVETGPQPFRMLIRSESARWQPLVRALGLTAG</sequence>
<dbReference type="Pfam" id="PF03401">
    <property type="entry name" value="TctC"/>
    <property type="match status" value="1"/>
</dbReference>
<organism evidence="3 4">
    <name type="scientific">Rhodoplanes serenus</name>
    <dbReference type="NCBI Taxonomy" id="200615"/>
    <lineage>
        <taxon>Bacteria</taxon>
        <taxon>Pseudomonadati</taxon>
        <taxon>Pseudomonadota</taxon>
        <taxon>Alphaproteobacteria</taxon>
        <taxon>Hyphomicrobiales</taxon>
        <taxon>Nitrobacteraceae</taxon>
        <taxon>Rhodoplanes</taxon>
    </lineage>
</organism>
<dbReference type="Proteomes" id="UP000289200">
    <property type="component" value="Unassembled WGS sequence"/>
</dbReference>
<protein>
    <recommendedName>
        <fullName evidence="5">Tripartite tricarboxylate transporter substrate binding protein</fullName>
    </recommendedName>
</protein>
<dbReference type="PROSITE" id="PS51318">
    <property type="entry name" value="TAT"/>
    <property type="match status" value="1"/>
</dbReference>
<evidence type="ECO:0000313" key="3">
    <source>
        <dbReference type="EMBL" id="VCU08077.1"/>
    </source>
</evidence>
<keyword evidence="4" id="KW-1185">Reference proteome</keyword>
<keyword evidence="2" id="KW-1133">Transmembrane helix</keyword>
<dbReference type="PANTHER" id="PTHR42928">
    <property type="entry name" value="TRICARBOXYLATE-BINDING PROTEIN"/>
    <property type="match status" value="1"/>
</dbReference>
<dbReference type="AlphaFoldDB" id="A0A447CS52"/>
<keyword evidence="2" id="KW-0472">Membrane</keyword>
<comment type="similarity">
    <text evidence="1">Belongs to the UPF0065 (bug) family.</text>
</comment>
<dbReference type="InterPro" id="IPR042100">
    <property type="entry name" value="Bug_dom1"/>
</dbReference>
<evidence type="ECO:0000256" key="1">
    <source>
        <dbReference type="ARBA" id="ARBA00006987"/>
    </source>
</evidence>
<dbReference type="PIRSF" id="PIRSF017082">
    <property type="entry name" value="YflP"/>
    <property type="match status" value="1"/>
</dbReference>
<dbReference type="Gene3D" id="3.40.190.150">
    <property type="entry name" value="Bordetella uptake gene, domain 1"/>
    <property type="match status" value="1"/>
</dbReference>
<name>A0A447CS52_9BRAD</name>
<evidence type="ECO:0008006" key="5">
    <source>
        <dbReference type="Google" id="ProtNLM"/>
    </source>
</evidence>
<gene>
    <name evidence="3" type="ORF">RHODGE_RHODGE_01211</name>
</gene>
<proteinExistence type="inferred from homology"/>
<dbReference type="RefSeq" id="WP_207211408.1">
    <property type="nucleotide sequence ID" value="NZ_UWOC01000110.1"/>
</dbReference>
<dbReference type="Gene3D" id="3.40.190.10">
    <property type="entry name" value="Periplasmic binding protein-like II"/>
    <property type="match status" value="1"/>
</dbReference>
<feature type="transmembrane region" description="Helical" evidence="2">
    <location>
        <begin position="21"/>
        <end position="40"/>
    </location>
</feature>